<name>A0A943EB55_9FIRM</name>
<keyword evidence="2" id="KW-1133">Transmembrane helix</keyword>
<dbReference type="EMBL" id="JAGZCZ010000001">
    <property type="protein sequence ID" value="MBS5518892.1"/>
    <property type="molecule type" value="Genomic_DNA"/>
</dbReference>
<feature type="region of interest" description="Disordered" evidence="1">
    <location>
        <begin position="68"/>
        <end position="107"/>
    </location>
</feature>
<organism evidence="3 4">
    <name type="scientific">Acidaminococcus intestini</name>
    <dbReference type="NCBI Taxonomy" id="187327"/>
    <lineage>
        <taxon>Bacteria</taxon>
        <taxon>Bacillati</taxon>
        <taxon>Bacillota</taxon>
        <taxon>Negativicutes</taxon>
        <taxon>Acidaminococcales</taxon>
        <taxon>Acidaminococcaceae</taxon>
        <taxon>Acidaminococcus</taxon>
    </lineage>
</organism>
<evidence type="ECO:0000256" key="2">
    <source>
        <dbReference type="SAM" id="Phobius"/>
    </source>
</evidence>
<evidence type="ECO:0000313" key="4">
    <source>
        <dbReference type="Proteomes" id="UP000754226"/>
    </source>
</evidence>
<evidence type="ECO:0000256" key="1">
    <source>
        <dbReference type="SAM" id="MobiDB-lite"/>
    </source>
</evidence>
<accession>A0A943EB55</accession>
<dbReference type="Proteomes" id="UP000754226">
    <property type="component" value="Unassembled WGS sequence"/>
</dbReference>
<sequence>MFLIVSAAFVHWDAKRIKMHHPNFWIVAVALFPPMLVLYLIRRYQYLSQTKLSKRQVRELIKRRKSRARMKKADADRKAWSKAEKSYKKRDPDGFKETKERVEEEKEALREQFEDELAAQEKLRKHRMGVRN</sequence>
<evidence type="ECO:0000313" key="3">
    <source>
        <dbReference type="EMBL" id="MBS5518892.1"/>
    </source>
</evidence>
<feature type="transmembrane region" description="Helical" evidence="2">
    <location>
        <begin position="24"/>
        <end position="41"/>
    </location>
</feature>
<proteinExistence type="predicted"/>
<protein>
    <submittedName>
        <fullName evidence="3">Uncharacterized protein</fullName>
    </submittedName>
</protein>
<keyword evidence="2" id="KW-0472">Membrane</keyword>
<dbReference type="AlphaFoldDB" id="A0A943EB55"/>
<comment type="caution">
    <text evidence="3">The sequence shown here is derived from an EMBL/GenBank/DDBJ whole genome shotgun (WGS) entry which is preliminary data.</text>
</comment>
<keyword evidence="2" id="KW-0812">Transmembrane</keyword>
<gene>
    <name evidence="3" type="ORF">KHX13_00890</name>
</gene>
<reference evidence="3" key="1">
    <citation type="submission" date="2021-02" db="EMBL/GenBank/DDBJ databases">
        <title>Infant gut strain persistence is associated with maternal origin, phylogeny, and functional potential including surface adhesion and iron acquisition.</title>
        <authorList>
            <person name="Lou Y.C."/>
        </authorList>
    </citation>
    <scope>NUCLEOTIDE SEQUENCE</scope>
    <source>
        <strain evidence="3">L3_106_000M1_dasL3_106_000M1_concoct_15</strain>
    </source>
</reference>
<feature type="compositionally biased region" description="Basic and acidic residues" evidence="1">
    <location>
        <begin position="71"/>
        <end position="107"/>
    </location>
</feature>